<protein>
    <recommendedName>
        <fullName evidence="2">Rod shape-determining protein MreC beta-barrel core domain-containing protein</fullName>
    </recommendedName>
</protein>
<dbReference type="Gene3D" id="2.40.10.350">
    <property type="entry name" value="Rod shape-determining protein MreC, domain 2"/>
    <property type="match status" value="1"/>
</dbReference>
<dbReference type="Proteomes" id="UP000618986">
    <property type="component" value="Unassembled WGS sequence"/>
</dbReference>
<accession>A0ABR6M8U5</accession>
<evidence type="ECO:0000256" key="1">
    <source>
        <dbReference type="SAM" id="Phobius"/>
    </source>
</evidence>
<organism evidence="3 4">
    <name type="scientific">Micromonospora echinospora</name>
    <name type="common">Micromonospora purpurea</name>
    <dbReference type="NCBI Taxonomy" id="1877"/>
    <lineage>
        <taxon>Bacteria</taxon>
        <taxon>Bacillati</taxon>
        <taxon>Actinomycetota</taxon>
        <taxon>Actinomycetes</taxon>
        <taxon>Micromonosporales</taxon>
        <taxon>Micromonosporaceae</taxon>
        <taxon>Micromonospora</taxon>
    </lineage>
</organism>
<reference evidence="3 4" key="1">
    <citation type="submission" date="2020-08" db="EMBL/GenBank/DDBJ databases">
        <title>Sequencing the genomes of 1000 actinobacteria strains.</title>
        <authorList>
            <person name="Klenk H.-P."/>
        </authorList>
    </citation>
    <scope>NUCLEOTIDE SEQUENCE [LARGE SCALE GENOMIC DNA]</scope>
    <source>
        <strain evidence="3 4">DSM 43036</strain>
    </source>
</reference>
<feature type="transmembrane region" description="Helical" evidence="1">
    <location>
        <begin position="41"/>
        <end position="61"/>
    </location>
</feature>
<dbReference type="InterPro" id="IPR042177">
    <property type="entry name" value="Cell/Rod_1"/>
</dbReference>
<keyword evidence="1" id="KW-0472">Membrane</keyword>
<evidence type="ECO:0000313" key="4">
    <source>
        <dbReference type="Proteomes" id="UP000618986"/>
    </source>
</evidence>
<dbReference type="Gene3D" id="2.40.10.340">
    <property type="entry name" value="Rod shape-determining protein MreC, domain 1"/>
    <property type="match status" value="1"/>
</dbReference>
<dbReference type="EMBL" id="JACHJC010000001">
    <property type="protein sequence ID" value="MBB5111803.1"/>
    <property type="molecule type" value="Genomic_DNA"/>
</dbReference>
<gene>
    <name evidence="3" type="ORF">FHU28_001642</name>
</gene>
<dbReference type="GeneID" id="300292232"/>
<dbReference type="InterPro" id="IPR055342">
    <property type="entry name" value="MreC_beta-barrel_core"/>
</dbReference>
<dbReference type="InterPro" id="IPR042175">
    <property type="entry name" value="Cell/Rod_MreC_2"/>
</dbReference>
<evidence type="ECO:0000313" key="3">
    <source>
        <dbReference type="EMBL" id="MBB5111803.1"/>
    </source>
</evidence>
<comment type="caution">
    <text evidence="3">The sequence shown here is derived from an EMBL/GenBank/DDBJ whole genome shotgun (WGS) entry which is preliminary data.</text>
</comment>
<evidence type="ECO:0000259" key="2">
    <source>
        <dbReference type="Pfam" id="PF04085"/>
    </source>
</evidence>
<name>A0ABR6M8U5_MICEC</name>
<proteinExistence type="predicted"/>
<feature type="domain" description="Rod shape-determining protein MreC beta-barrel core" evidence="2">
    <location>
        <begin position="283"/>
        <end position="419"/>
    </location>
</feature>
<keyword evidence="1" id="KW-1133">Transmembrane helix</keyword>
<keyword evidence="4" id="KW-1185">Reference proteome</keyword>
<dbReference type="RefSeq" id="WP_184682463.1">
    <property type="nucleotide sequence ID" value="NZ_JACHJC010000001.1"/>
</dbReference>
<keyword evidence="1" id="KW-0812">Transmembrane</keyword>
<dbReference type="Pfam" id="PF04085">
    <property type="entry name" value="MreC"/>
    <property type="match status" value="1"/>
</dbReference>
<sequence>MHDTTELRDGLADLAESVIPTTGYESKIMRRAERRRGRQRIAAGTAAAVCLAVLVTTFRVVGLGSPPQLAAPPPDGPLLGWSPVGDVDAGLVREATGVWDRAGSTGPHRDVRALVATRHPRLRSTVVILQGYDKQGDARLAFFTGDSGAADALRMRVDRPAPDPVKTQVVSLVSPRLSGAAGEVSNDSAGTYVIALAMPGVTALRVSSTAVDDEIVQEPDGPTSRLVVKRLPIAATAQTTTIAGFVKSKRPFAGFTRMFEVPGEAGVDGDARAVPAEVIGRNGQQITVAFPKDQGVRRGQLAVVAEGLVGRVSAVDTVRGEASVDLVTSTGFSGRVYTNISNVPGFVRGTGGRLVMEGIPASGQVYRTNRVLMPDPSQQSDRVGAVTIGRAAADKVAGATTVELTPTADLANLTRLSIMTPSTP</sequence>